<dbReference type="PANTHER" id="PTHR43355">
    <property type="entry name" value="FLAVIN REDUCTASE (NADPH)"/>
    <property type="match status" value="1"/>
</dbReference>
<gene>
    <name evidence="2" type="ORF">FC26_GL000408</name>
</gene>
<dbReference type="InterPro" id="IPR016040">
    <property type="entry name" value="NAD(P)-bd_dom"/>
</dbReference>
<evidence type="ECO:0000259" key="1">
    <source>
        <dbReference type="Pfam" id="PF13460"/>
    </source>
</evidence>
<organism evidence="2 3">
    <name type="scientific">Paucilactobacillus vaccinostercus DSM 20634</name>
    <dbReference type="NCBI Taxonomy" id="1423813"/>
    <lineage>
        <taxon>Bacteria</taxon>
        <taxon>Bacillati</taxon>
        <taxon>Bacillota</taxon>
        <taxon>Bacilli</taxon>
        <taxon>Lactobacillales</taxon>
        <taxon>Lactobacillaceae</taxon>
        <taxon>Paucilactobacillus</taxon>
    </lineage>
</organism>
<dbReference type="OrthoDB" id="9803892at2"/>
<dbReference type="InterPro" id="IPR051606">
    <property type="entry name" value="Polyketide_Oxido-like"/>
</dbReference>
<sequence length="213" mass="23328">MKTVLILGAAGQIATVLTETLLTQTDYHLKLLARRADRRITVTDPERETVITGDFSDRATLDQALTDVDAVYLNEMRDLAAVTTVVKAMEAHHVQSLIAATVLGIEDEVPGKFGDWNTMMIASSIAKRKQTAAVVTQSSLDYTLLRLAWLFNDQHQLAYETTQSGQPFGGTEVSREAVAQLITAILQDQTGQYARQSLGVNQPGTQGDKPSFY</sequence>
<dbReference type="GO" id="GO:0042602">
    <property type="term" value="F:riboflavin reductase (NADPH) activity"/>
    <property type="evidence" value="ECO:0007669"/>
    <property type="project" value="TreeGrafter"/>
</dbReference>
<dbReference type="Pfam" id="PF13460">
    <property type="entry name" value="NAD_binding_10"/>
    <property type="match status" value="1"/>
</dbReference>
<dbReference type="AlphaFoldDB" id="A0A0R2A213"/>
<name>A0A0R2A213_9LACO</name>
<dbReference type="GO" id="GO:0004074">
    <property type="term" value="F:biliverdin reductase [NAD(P)H] activity"/>
    <property type="evidence" value="ECO:0007669"/>
    <property type="project" value="TreeGrafter"/>
</dbReference>
<comment type="caution">
    <text evidence="2">The sequence shown here is derived from an EMBL/GenBank/DDBJ whole genome shotgun (WGS) entry which is preliminary data.</text>
</comment>
<dbReference type="Gene3D" id="3.40.50.720">
    <property type="entry name" value="NAD(P)-binding Rossmann-like Domain"/>
    <property type="match status" value="1"/>
</dbReference>
<dbReference type="RefSeq" id="WP_057780260.1">
    <property type="nucleotide sequence ID" value="NZ_AYYY01000061.1"/>
</dbReference>
<dbReference type="Proteomes" id="UP000051733">
    <property type="component" value="Unassembled WGS sequence"/>
</dbReference>
<dbReference type="STRING" id="1423813.FC26_GL000408"/>
<evidence type="ECO:0000313" key="2">
    <source>
        <dbReference type="EMBL" id="KRM60919.1"/>
    </source>
</evidence>
<dbReference type="PATRIC" id="fig|1423813.3.peg.417"/>
<proteinExistence type="predicted"/>
<protein>
    <submittedName>
        <fullName evidence="2">Saccharopine dehydrogenase</fullName>
    </submittedName>
</protein>
<evidence type="ECO:0000313" key="3">
    <source>
        <dbReference type="Proteomes" id="UP000051733"/>
    </source>
</evidence>
<keyword evidence="3" id="KW-1185">Reference proteome</keyword>
<accession>A0A0R2A213</accession>
<dbReference type="SUPFAM" id="SSF51735">
    <property type="entry name" value="NAD(P)-binding Rossmann-fold domains"/>
    <property type="match status" value="1"/>
</dbReference>
<feature type="domain" description="NAD(P)-binding" evidence="1">
    <location>
        <begin position="8"/>
        <end position="188"/>
    </location>
</feature>
<dbReference type="EMBL" id="AYYY01000061">
    <property type="protein sequence ID" value="KRM60919.1"/>
    <property type="molecule type" value="Genomic_DNA"/>
</dbReference>
<reference evidence="2 3" key="1">
    <citation type="journal article" date="2015" name="Genome Announc.">
        <title>Expanding the biotechnology potential of lactobacilli through comparative genomics of 213 strains and associated genera.</title>
        <authorList>
            <person name="Sun Z."/>
            <person name="Harris H.M."/>
            <person name="McCann A."/>
            <person name="Guo C."/>
            <person name="Argimon S."/>
            <person name="Zhang W."/>
            <person name="Yang X."/>
            <person name="Jeffery I.B."/>
            <person name="Cooney J.C."/>
            <person name="Kagawa T.F."/>
            <person name="Liu W."/>
            <person name="Song Y."/>
            <person name="Salvetti E."/>
            <person name="Wrobel A."/>
            <person name="Rasinkangas P."/>
            <person name="Parkhill J."/>
            <person name="Rea M.C."/>
            <person name="O'Sullivan O."/>
            <person name="Ritari J."/>
            <person name="Douillard F.P."/>
            <person name="Paul Ross R."/>
            <person name="Yang R."/>
            <person name="Briner A.E."/>
            <person name="Felis G.E."/>
            <person name="de Vos W.M."/>
            <person name="Barrangou R."/>
            <person name="Klaenhammer T.R."/>
            <person name="Caufield P.W."/>
            <person name="Cui Y."/>
            <person name="Zhang H."/>
            <person name="O'Toole P.W."/>
        </authorList>
    </citation>
    <scope>NUCLEOTIDE SEQUENCE [LARGE SCALE GENOMIC DNA]</scope>
    <source>
        <strain evidence="2 3">DSM 20634</strain>
    </source>
</reference>
<dbReference type="PANTHER" id="PTHR43355:SF2">
    <property type="entry name" value="FLAVIN REDUCTASE (NADPH)"/>
    <property type="match status" value="1"/>
</dbReference>
<dbReference type="InterPro" id="IPR036291">
    <property type="entry name" value="NAD(P)-bd_dom_sf"/>
</dbReference>